<evidence type="ECO:0000256" key="3">
    <source>
        <dbReference type="ARBA" id="ARBA00022741"/>
    </source>
</evidence>
<keyword evidence="5 7" id="KW-0648">Protein biosynthesis</keyword>
<dbReference type="Pfam" id="PF01336">
    <property type="entry name" value="tRNA_anti-codon"/>
    <property type="match status" value="1"/>
</dbReference>
<dbReference type="InterPro" id="IPR004364">
    <property type="entry name" value="Aa-tRNA-synt_II"/>
</dbReference>
<dbReference type="GO" id="GO:0004816">
    <property type="term" value="F:asparagine-tRNA ligase activity"/>
    <property type="evidence" value="ECO:0007669"/>
    <property type="project" value="UniProtKB-UniRule"/>
</dbReference>
<evidence type="ECO:0000256" key="2">
    <source>
        <dbReference type="ARBA" id="ARBA00022598"/>
    </source>
</evidence>
<dbReference type="EMBL" id="JACHGJ010000008">
    <property type="protein sequence ID" value="MBB6481871.1"/>
    <property type="molecule type" value="Genomic_DNA"/>
</dbReference>
<dbReference type="FunFam" id="3.30.930.10:FF:000016">
    <property type="entry name" value="Asparagine--tRNA ligase"/>
    <property type="match status" value="1"/>
</dbReference>
<accession>A0A841REQ7</accession>
<dbReference type="AlphaFoldDB" id="A0A841REQ7"/>
<evidence type="ECO:0000256" key="6">
    <source>
        <dbReference type="ARBA" id="ARBA00023146"/>
    </source>
</evidence>
<dbReference type="SUPFAM" id="SSF50249">
    <property type="entry name" value="Nucleic acid-binding proteins"/>
    <property type="match status" value="1"/>
</dbReference>
<dbReference type="InterPro" id="IPR006195">
    <property type="entry name" value="aa-tRNA-synth_II"/>
</dbReference>
<evidence type="ECO:0000256" key="4">
    <source>
        <dbReference type="ARBA" id="ARBA00022840"/>
    </source>
</evidence>
<evidence type="ECO:0000313" key="9">
    <source>
        <dbReference type="EMBL" id="MBB6481871.1"/>
    </source>
</evidence>
<dbReference type="Pfam" id="PF00152">
    <property type="entry name" value="tRNA-synt_2"/>
    <property type="match status" value="1"/>
</dbReference>
<dbReference type="GO" id="GO:0005524">
    <property type="term" value="F:ATP binding"/>
    <property type="evidence" value="ECO:0007669"/>
    <property type="project" value="UniProtKB-UniRule"/>
</dbReference>
<dbReference type="InterPro" id="IPR004365">
    <property type="entry name" value="NA-bd_OB_tRNA"/>
</dbReference>
<comment type="subunit">
    <text evidence="7">Homodimer.</text>
</comment>
<keyword evidence="2 7" id="KW-0436">Ligase</keyword>
<keyword evidence="7" id="KW-0963">Cytoplasm</keyword>
<dbReference type="PROSITE" id="PS50862">
    <property type="entry name" value="AA_TRNA_LIGASE_II"/>
    <property type="match status" value="1"/>
</dbReference>
<dbReference type="NCBIfam" id="NF003037">
    <property type="entry name" value="PRK03932.1"/>
    <property type="match status" value="1"/>
</dbReference>
<gene>
    <name evidence="7" type="primary">asnS</name>
    <name evidence="9" type="ORF">HNR50_003552</name>
</gene>
<comment type="subcellular location">
    <subcellularLocation>
        <location evidence="7">Cytoplasm</location>
    </subcellularLocation>
</comment>
<dbReference type="GO" id="GO:0003676">
    <property type="term" value="F:nucleic acid binding"/>
    <property type="evidence" value="ECO:0007669"/>
    <property type="project" value="InterPro"/>
</dbReference>
<organism evidence="9 10">
    <name type="scientific">Spirochaeta isovalerica</name>
    <dbReference type="NCBI Taxonomy" id="150"/>
    <lineage>
        <taxon>Bacteria</taxon>
        <taxon>Pseudomonadati</taxon>
        <taxon>Spirochaetota</taxon>
        <taxon>Spirochaetia</taxon>
        <taxon>Spirochaetales</taxon>
        <taxon>Spirochaetaceae</taxon>
        <taxon>Spirochaeta</taxon>
    </lineage>
</organism>
<protein>
    <recommendedName>
        <fullName evidence="7">Asparagine--tRNA ligase</fullName>
        <ecNumber evidence="7">6.1.1.22</ecNumber>
    </recommendedName>
    <alternativeName>
        <fullName evidence="7">Asparaginyl-tRNA synthetase</fullName>
        <shortName evidence="7">AsnRS</shortName>
    </alternativeName>
</protein>
<dbReference type="PANTHER" id="PTHR22594">
    <property type="entry name" value="ASPARTYL/LYSYL-TRNA SYNTHETASE"/>
    <property type="match status" value="1"/>
</dbReference>
<comment type="similarity">
    <text evidence="1 7">Belongs to the class-II aminoacyl-tRNA synthetase family.</text>
</comment>
<comment type="caution">
    <text evidence="9">The sequence shown here is derived from an EMBL/GenBank/DDBJ whole genome shotgun (WGS) entry which is preliminary data.</text>
</comment>
<evidence type="ECO:0000256" key="7">
    <source>
        <dbReference type="HAMAP-Rule" id="MF_00534"/>
    </source>
</evidence>
<dbReference type="InterPro" id="IPR045864">
    <property type="entry name" value="aa-tRNA-synth_II/BPL/LPL"/>
</dbReference>
<dbReference type="EC" id="6.1.1.22" evidence="7"/>
<keyword evidence="10" id="KW-1185">Reference proteome</keyword>
<evidence type="ECO:0000256" key="1">
    <source>
        <dbReference type="ARBA" id="ARBA00008226"/>
    </source>
</evidence>
<dbReference type="InterPro" id="IPR004522">
    <property type="entry name" value="Asn-tRNA-ligase"/>
</dbReference>
<keyword evidence="6 7" id="KW-0030">Aminoacyl-tRNA synthetase</keyword>
<sequence>MRIKQILQTKAEEQKISVKGWVRTNRDSKANAFIAINDGSCMSNLQVFVDKEIVTDQDVLRRAATGASIEVKGILVESPGQGQSVEVRAEEIIIIGDCPEDYPLQKKRHSNEFLREIGHLRGRTNTFGAVVRVRSAMAFAIHKFFQERGFVNLHTPIITASDAEGAGEMFQVTTLPFESFNSQNGIDYSRDFFGKKASLTVSGQLSAETYATAVGDVYTFGPTFRAENSNTTRHLAEFWMVEPEMAFCDINGDMDLAEEFLKYIISYVLENCAEDMEFFNKWVCKGILDQLRGVASADFARVTYTEAIAELEKANAKFEFPVSWGIDLASEHERYLSEEVYKRPVIVYNYPKEIKAFYMKLNEDGKTVRAMDVLAPGIGEIIGGSEREDSYETLIARIDELGLNREDYDWYLDLRKYGTVPHAGFGLGFERMIQYVTGMANIRDVIPYARTPKNCNF</sequence>
<reference evidence="9 10" key="1">
    <citation type="submission" date="2020-08" db="EMBL/GenBank/DDBJ databases">
        <title>Genomic Encyclopedia of Type Strains, Phase IV (KMG-IV): sequencing the most valuable type-strain genomes for metagenomic binning, comparative biology and taxonomic classification.</title>
        <authorList>
            <person name="Goeker M."/>
        </authorList>
    </citation>
    <scope>NUCLEOTIDE SEQUENCE [LARGE SCALE GENOMIC DNA]</scope>
    <source>
        <strain evidence="9 10">DSM 2461</strain>
    </source>
</reference>
<dbReference type="NCBIfam" id="TIGR00457">
    <property type="entry name" value="asnS"/>
    <property type="match status" value="1"/>
</dbReference>
<dbReference type="CDD" id="cd04318">
    <property type="entry name" value="EcAsnRS_like_N"/>
    <property type="match status" value="1"/>
</dbReference>
<dbReference type="Gene3D" id="2.40.50.140">
    <property type="entry name" value="Nucleic acid-binding proteins"/>
    <property type="match status" value="1"/>
</dbReference>
<dbReference type="Proteomes" id="UP000587760">
    <property type="component" value="Unassembled WGS sequence"/>
</dbReference>
<name>A0A841REQ7_9SPIO</name>
<dbReference type="GO" id="GO:0006421">
    <property type="term" value="P:asparaginyl-tRNA aminoacylation"/>
    <property type="evidence" value="ECO:0007669"/>
    <property type="project" value="UniProtKB-UniRule"/>
</dbReference>
<dbReference type="InterPro" id="IPR012340">
    <property type="entry name" value="NA-bd_OB-fold"/>
</dbReference>
<evidence type="ECO:0000256" key="5">
    <source>
        <dbReference type="ARBA" id="ARBA00022917"/>
    </source>
</evidence>
<dbReference type="HAMAP" id="MF_00534">
    <property type="entry name" value="Asn_tRNA_synth"/>
    <property type="match status" value="1"/>
</dbReference>
<evidence type="ECO:0000259" key="8">
    <source>
        <dbReference type="PROSITE" id="PS50862"/>
    </source>
</evidence>
<dbReference type="CDD" id="cd00776">
    <property type="entry name" value="AsxRS_core"/>
    <property type="match status" value="1"/>
</dbReference>
<keyword evidence="4 7" id="KW-0067">ATP-binding</keyword>
<comment type="catalytic activity">
    <reaction evidence="7">
        <text>tRNA(Asn) + L-asparagine + ATP = L-asparaginyl-tRNA(Asn) + AMP + diphosphate + H(+)</text>
        <dbReference type="Rhea" id="RHEA:11180"/>
        <dbReference type="Rhea" id="RHEA-COMP:9659"/>
        <dbReference type="Rhea" id="RHEA-COMP:9674"/>
        <dbReference type="ChEBI" id="CHEBI:15378"/>
        <dbReference type="ChEBI" id="CHEBI:30616"/>
        <dbReference type="ChEBI" id="CHEBI:33019"/>
        <dbReference type="ChEBI" id="CHEBI:58048"/>
        <dbReference type="ChEBI" id="CHEBI:78442"/>
        <dbReference type="ChEBI" id="CHEBI:78515"/>
        <dbReference type="ChEBI" id="CHEBI:456215"/>
        <dbReference type="EC" id="6.1.1.22"/>
    </reaction>
</comment>
<dbReference type="InterPro" id="IPR002312">
    <property type="entry name" value="Asp/Asn-tRNA-synth_IIb"/>
</dbReference>
<dbReference type="SUPFAM" id="SSF55681">
    <property type="entry name" value="Class II aaRS and biotin synthetases"/>
    <property type="match status" value="1"/>
</dbReference>
<dbReference type="PANTHER" id="PTHR22594:SF34">
    <property type="entry name" value="ASPARAGINE--TRNA LIGASE, MITOCHONDRIAL-RELATED"/>
    <property type="match status" value="1"/>
</dbReference>
<proteinExistence type="inferred from homology"/>
<dbReference type="GO" id="GO:0005737">
    <property type="term" value="C:cytoplasm"/>
    <property type="evidence" value="ECO:0007669"/>
    <property type="project" value="UniProtKB-SubCell"/>
</dbReference>
<feature type="domain" description="Aminoacyl-transfer RNA synthetases class-II family profile" evidence="8">
    <location>
        <begin position="132"/>
        <end position="447"/>
    </location>
</feature>
<evidence type="ECO:0000313" key="10">
    <source>
        <dbReference type="Proteomes" id="UP000587760"/>
    </source>
</evidence>
<dbReference type="Gene3D" id="3.30.930.10">
    <property type="entry name" value="Bira Bifunctional Protein, Domain 2"/>
    <property type="match status" value="1"/>
</dbReference>
<dbReference type="PRINTS" id="PR01042">
    <property type="entry name" value="TRNASYNTHASP"/>
</dbReference>
<keyword evidence="3 7" id="KW-0547">Nucleotide-binding</keyword>